<dbReference type="PANTHER" id="PTHR32341">
    <property type="entry name" value="INTERFERON-INDUCIBLE GTPASE"/>
    <property type="match status" value="1"/>
</dbReference>
<evidence type="ECO:0000256" key="2">
    <source>
        <dbReference type="ARBA" id="ARBA00022741"/>
    </source>
</evidence>
<keyword evidence="3" id="KW-0378">Hydrolase</keyword>
<evidence type="ECO:0000256" key="4">
    <source>
        <dbReference type="ARBA" id="ARBA00023134"/>
    </source>
</evidence>
<keyword evidence="2" id="KW-0547">Nucleotide-binding</keyword>
<dbReference type="Proteomes" id="UP000694407">
    <property type="component" value="Unplaced"/>
</dbReference>
<dbReference type="GO" id="GO:0003924">
    <property type="term" value="F:GTPase activity"/>
    <property type="evidence" value="ECO:0007669"/>
    <property type="project" value="TreeGrafter"/>
</dbReference>
<evidence type="ECO:0000313" key="6">
    <source>
        <dbReference type="Ensembl" id="ENSMMMP00000022394.1"/>
    </source>
</evidence>
<dbReference type="SUPFAM" id="SSF52540">
    <property type="entry name" value="P-loop containing nucleoside triphosphate hydrolases"/>
    <property type="match status" value="2"/>
</dbReference>
<name>A0A8C6A162_MARMA</name>
<reference evidence="6" key="1">
    <citation type="submission" date="2025-08" db="UniProtKB">
        <authorList>
            <consortium name="Ensembl"/>
        </authorList>
    </citation>
    <scope>IDENTIFICATION</scope>
</reference>
<dbReference type="Gene3D" id="3.40.50.300">
    <property type="entry name" value="P-loop containing nucleotide triphosphate hydrolases"/>
    <property type="match status" value="2"/>
</dbReference>
<dbReference type="InterPro" id="IPR027417">
    <property type="entry name" value="P-loop_NTPase"/>
</dbReference>
<sequence>MGQLFSATPNHVQHQALVPRFTSYFNNFEMGSIIISQKTFSLIVSLLQKGNIQEANSTIRYALKEIDNTQLDLAVTGESGAGKSSFINALRGVGHEEKDAAPVGVVEMTMERTAYKHPNFPSVRIWELPAIGATNLEPKDYLDKVKFREYDFFIIVSATRFKKIDLDLAKAIKTTKKNFYFVRTKVDSDLRNEEMSKPTTFDRENVLQQIREDCVRNLKKNNIDEPQVFLISNNNLSEYDFPIMMDTLIKDLPAQKRHIFKFSLPNIMEADIERKRDSQMQYIWLEAFNAGVSAFTPFKIFFSNNEVEKLKASLNQYRVLFGVDVASLKTLAKHLQVPEEQFKEIIKSPTLLETEKEETIGEMLLRYLKNFFIHGGGPLGAALYYNKIYYLQIYLLDTVTDDAKVLLKLHHLLTVMGQWFSGTSDNTHHQDSAFSFNKYFKNFKMENKIISQNTISLIESHLQKGNIQGAASVINVALREIDNAPLDLAVTGESGAGKSSFINALRGVGHEGKDAAPVGVVETTMKRTPYKHPNFPNVKIWDLPGIGSPNFQPKDYLEKVKFREYDFFIIVSATRFKKNDLDLAKAIKIMKKNFYFVRTKVDSDLQNEEISKPTTFDREKVLQQIRENCVRNIKENIIDEPQVFLISNNNLSEYDFPIMMDTLMKDLPAQKHHLFMLSLPNVTEAAIERKRDAQQQYIWLDALRGGVSAIMPLQIIISNNKMEKLQKILNNYQVLFGVDEPSLKALAKQLGVPVEQLKDSIKSPTLLETEKEETVGEMFMRYLKNVLINGGGLLGAGLYCQEIYYMQLLMLDTVADDAKVLLKETYSGKHMGIISSLFHGLSFPSSSSHLTHTPEI</sequence>
<dbReference type="PROSITE" id="PS51716">
    <property type="entry name" value="G_IRG"/>
    <property type="match status" value="2"/>
</dbReference>
<evidence type="ECO:0000259" key="5">
    <source>
        <dbReference type="PROSITE" id="PS51716"/>
    </source>
</evidence>
<evidence type="ECO:0000256" key="3">
    <source>
        <dbReference type="ARBA" id="ARBA00022801"/>
    </source>
</evidence>
<dbReference type="Ensembl" id="ENSMMMT00000025385.1">
    <property type="protein sequence ID" value="ENSMMMP00000022394.1"/>
    <property type="gene ID" value="ENSMMMG00000019661.1"/>
</dbReference>
<dbReference type="GO" id="GO:0005789">
    <property type="term" value="C:endoplasmic reticulum membrane"/>
    <property type="evidence" value="ECO:0007669"/>
    <property type="project" value="TreeGrafter"/>
</dbReference>
<feature type="domain" description="IRG-type G" evidence="5">
    <location>
        <begin position="484"/>
        <end position="666"/>
    </location>
</feature>
<dbReference type="GO" id="GO:0000045">
    <property type="term" value="P:autophagosome assembly"/>
    <property type="evidence" value="ECO:0007669"/>
    <property type="project" value="TreeGrafter"/>
</dbReference>
<feature type="domain" description="IRG-type G" evidence="5">
    <location>
        <begin position="69"/>
        <end position="251"/>
    </location>
</feature>
<protein>
    <recommendedName>
        <fullName evidence="5">IRG-type G domain-containing protein</fullName>
    </recommendedName>
</protein>
<dbReference type="CDD" id="cd04104">
    <property type="entry name" value="p47_IIGP_like"/>
    <property type="match status" value="2"/>
</dbReference>
<evidence type="ECO:0000313" key="7">
    <source>
        <dbReference type="Proteomes" id="UP000694407"/>
    </source>
</evidence>
<dbReference type="GO" id="GO:0045087">
    <property type="term" value="P:innate immune response"/>
    <property type="evidence" value="ECO:0007669"/>
    <property type="project" value="TreeGrafter"/>
</dbReference>
<dbReference type="FunFam" id="3.40.50.300:FF:000541">
    <property type="entry name" value="Immunity related GTPase M"/>
    <property type="match status" value="2"/>
</dbReference>
<dbReference type="InterPro" id="IPR030385">
    <property type="entry name" value="G_IRG_dom"/>
</dbReference>
<dbReference type="PANTHER" id="PTHR32341:SF15">
    <property type="entry name" value="INTERFERON-GAMMA-INDUCIBLE GTPASE 10-RELATED"/>
    <property type="match status" value="1"/>
</dbReference>
<dbReference type="AlphaFoldDB" id="A0A8C6A162"/>
<dbReference type="InterPro" id="IPR051515">
    <property type="entry name" value="IRG"/>
</dbReference>
<keyword evidence="7" id="KW-1185">Reference proteome</keyword>
<reference evidence="6" key="2">
    <citation type="submission" date="2025-09" db="UniProtKB">
        <authorList>
            <consortium name="Ensembl"/>
        </authorList>
    </citation>
    <scope>IDENTIFICATION</scope>
</reference>
<dbReference type="GO" id="GO:0035458">
    <property type="term" value="P:cellular response to interferon-beta"/>
    <property type="evidence" value="ECO:0007669"/>
    <property type="project" value="TreeGrafter"/>
</dbReference>
<evidence type="ECO:0000256" key="1">
    <source>
        <dbReference type="ARBA" id="ARBA00005429"/>
    </source>
</evidence>
<dbReference type="Pfam" id="PF05049">
    <property type="entry name" value="IIGP"/>
    <property type="match status" value="2"/>
</dbReference>
<accession>A0A8C6A162</accession>
<keyword evidence="4" id="KW-0342">GTP-binding</keyword>
<dbReference type="InterPro" id="IPR007743">
    <property type="entry name" value="Immunity-related_GTPase-like"/>
</dbReference>
<comment type="similarity">
    <text evidence="1">Belongs to the TRAFAC class dynamin-like GTPase superfamily. IRG family.</text>
</comment>
<proteinExistence type="inferred from homology"/>
<dbReference type="GeneTree" id="ENSGT00950000183007"/>
<organism evidence="6 7">
    <name type="scientific">Marmota marmota marmota</name>
    <name type="common">Alpine marmot</name>
    <dbReference type="NCBI Taxonomy" id="9994"/>
    <lineage>
        <taxon>Eukaryota</taxon>
        <taxon>Metazoa</taxon>
        <taxon>Chordata</taxon>
        <taxon>Craniata</taxon>
        <taxon>Vertebrata</taxon>
        <taxon>Euteleostomi</taxon>
        <taxon>Mammalia</taxon>
        <taxon>Eutheria</taxon>
        <taxon>Euarchontoglires</taxon>
        <taxon>Glires</taxon>
        <taxon>Rodentia</taxon>
        <taxon>Sciuromorpha</taxon>
        <taxon>Sciuridae</taxon>
        <taxon>Xerinae</taxon>
        <taxon>Marmotini</taxon>
        <taxon>Marmota</taxon>
    </lineage>
</organism>
<dbReference type="GO" id="GO:0005525">
    <property type="term" value="F:GTP binding"/>
    <property type="evidence" value="ECO:0007669"/>
    <property type="project" value="UniProtKB-KW"/>
</dbReference>